<name>A0AAD9B6H8_DISEL</name>
<evidence type="ECO:0000313" key="2">
    <source>
        <dbReference type="EMBL" id="KAK1877014.1"/>
    </source>
</evidence>
<accession>A0AAD9B6H8</accession>
<sequence>MDKLDEETVTTLKAANIGEDLLHSLSRDDIKDLFPGPANFLRRRAIWLVVNAVKVETTAEILHPSPPRDSDLSNEEPNTSMFVTMSNPTYIVFTDSELELARRSYFEQKRLGNEHEHVAKKLQKRLSNVRSPRKSKVPPSKKPRRDQEMDADITTSDYDGDSSASKIILERSPAASPPARASTSSSASPPARASIPAPQCQTRIAVTKHVMDELQRIIQPKNSRYILEVKDRWETFYSKVQFYGVMKKAMKPPKTLNGVEHATAVFTALPLLFPSNTVPPRKLGTSREALFHILTVCRKG</sequence>
<evidence type="ECO:0000313" key="3">
    <source>
        <dbReference type="Proteomes" id="UP001228049"/>
    </source>
</evidence>
<feature type="compositionally biased region" description="Low complexity" evidence="1">
    <location>
        <begin position="171"/>
        <end position="198"/>
    </location>
</feature>
<keyword evidence="2" id="KW-0436">Ligase</keyword>
<dbReference type="AlphaFoldDB" id="A0AAD9B6H8"/>
<protein>
    <submittedName>
        <fullName evidence="2">Isoleucine--tRNA ligase</fullName>
    </submittedName>
</protein>
<proteinExistence type="predicted"/>
<reference evidence="2" key="1">
    <citation type="submission" date="2023-04" db="EMBL/GenBank/DDBJ databases">
        <title>Chromosome-level genome of Chaenocephalus aceratus.</title>
        <authorList>
            <person name="Park H."/>
        </authorList>
    </citation>
    <scope>NUCLEOTIDE SEQUENCE</scope>
    <source>
        <strain evidence="2">DE</strain>
        <tissue evidence="2">Muscle</tissue>
    </source>
</reference>
<feature type="region of interest" description="Disordered" evidence="1">
    <location>
        <begin position="123"/>
        <end position="198"/>
    </location>
</feature>
<feature type="compositionally biased region" description="Polar residues" evidence="1">
    <location>
        <begin position="153"/>
        <end position="165"/>
    </location>
</feature>
<keyword evidence="3" id="KW-1185">Reference proteome</keyword>
<dbReference type="Proteomes" id="UP001228049">
    <property type="component" value="Unassembled WGS sequence"/>
</dbReference>
<comment type="caution">
    <text evidence="2">The sequence shown here is derived from an EMBL/GenBank/DDBJ whole genome shotgun (WGS) entry which is preliminary data.</text>
</comment>
<organism evidence="2 3">
    <name type="scientific">Dissostichus eleginoides</name>
    <name type="common">Patagonian toothfish</name>
    <name type="synonym">Dissostichus amissus</name>
    <dbReference type="NCBI Taxonomy" id="100907"/>
    <lineage>
        <taxon>Eukaryota</taxon>
        <taxon>Metazoa</taxon>
        <taxon>Chordata</taxon>
        <taxon>Craniata</taxon>
        <taxon>Vertebrata</taxon>
        <taxon>Euteleostomi</taxon>
        <taxon>Actinopterygii</taxon>
        <taxon>Neopterygii</taxon>
        <taxon>Teleostei</taxon>
        <taxon>Neoteleostei</taxon>
        <taxon>Acanthomorphata</taxon>
        <taxon>Eupercaria</taxon>
        <taxon>Perciformes</taxon>
        <taxon>Notothenioidei</taxon>
        <taxon>Nototheniidae</taxon>
        <taxon>Dissostichus</taxon>
    </lineage>
</organism>
<gene>
    <name evidence="2" type="ORF">KUDE01_002333</name>
</gene>
<feature type="compositionally biased region" description="Basic residues" evidence="1">
    <location>
        <begin position="131"/>
        <end position="144"/>
    </location>
</feature>
<dbReference type="EMBL" id="JASDAP010000027">
    <property type="protein sequence ID" value="KAK1877014.1"/>
    <property type="molecule type" value="Genomic_DNA"/>
</dbReference>
<evidence type="ECO:0000256" key="1">
    <source>
        <dbReference type="SAM" id="MobiDB-lite"/>
    </source>
</evidence>
<dbReference type="GO" id="GO:0016874">
    <property type="term" value="F:ligase activity"/>
    <property type="evidence" value="ECO:0007669"/>
    <property type="project" value="UniProtKB-KW"/>
</dbReference>